<proteinExistence type="predicted"/>
<name>A0A382FPP0_9ZZZZ</name>
<evidence type="ECO:0000313" key="1">
    <source>
        <dbReference type="EMBL" id="SVB64193.1"/>
    </source>
</evidence>
<sequence>IDWASFRKDFRTSLDNLVEVKLKENLDKREINFTFDSLTLAKEISDKIANPKGLIYLFNQPDKFIQQIRQIFKNTLPPEKMNPPIPEKTVFEFEGPNFKNLFDRIKYAFFTKPNSFRLSLNQGGLIFTLEWELKGFFWQLTRMKMPINKI</sequence>
<gene>
    <name evidence="1" type="ORF">METZ01_LOCUS217047</name>
</gene>
<dbReference type="AlphaFoldDB" id="A0A382FPP0"/>
<accession>A0A382FPP0</accession>
<feature type="non-terminal residue" evidence="1">
    <location>
        <position position="1"/>
    </location>
</feature>
<reference evidence="1" key="1">
    <citation type="submission" date="2018-05" db="EMBL/GenBank/DDBJ databases">
        <authorList>
            <person name="Lanie J.A."/>
            <person name="Ng W.-L."/>
            <person name="Kazmierczak K.M."/>
            <person name="Andrzejewski T.M."/>
            <person name="Davidsen T.M."/>
            <person name="Wayne K.J."/>
            <person name="Tettelin H."/>
            <person name="Glass J.I."/>
            <person name="Rusch D."/>
            <person name="Podicherti R."/>
            <person name="Tsui H.-C.T."/>
            <person name="Winkler M.E."/>
        </authorList>
    </citation>
    <scope>NUCLEOTIDE SEQUENCE</scope>
</reference>
<organism evidence="1">
    <name type="scientific">marine metagenome</name>
    <dbReference type="NCBI Taxonomy" id="408172"/>
    <lineage>
        <taxon>unclassified sequences</taxon>
        <taxon>metagenomes</taxon>
        <taxon>ecological metagenomes</taxon>
    </lineage>
</organism>
<protein>
    <submittedName>
        <fullName evidence="1">Uncharacterized protein</fullName>
    </submittedName>
</protein>
<dbReference type="EMBL" id="UINC01050796">
    <property type="protein sequence ID" value="SVB64193.1"/>
    <property type="molecule type" value="Genomic_DNA"/>
</dbReference>